<gene>
    <name evidence="2" type="ORF">ZT3D7_G3201</name>
</gene>
<accession>A0A1X7RKW3</accession>
<dbReference type="EMBL" id="LT853693">
    <property type="protein sequence ID" value="SMQ48052.1"/>
    <property type="molecule type" value="Genomic_DNA"/>
</dbReference>
<organism evidence="2 3">
    <name type="scientific">Zymoseptoria tritici (strain ST99CH_3D7)</name>
    <dbReference type="NCBI Taxonomy" id="1276538"/>
    <lineage>
        <taxon>Eukaryota</taxon>
        <taxon>Fungi</taxon>
        <taxon>Dikarya</taxon>
        <taxon>Ascomycota</taxon>
        <taxon>Pezizomycotina</taxon>
        <taxon>Dothideomycetes</taxon>
        <taxon>Dothideomycetidae</taxon>
        <taxon>Mycosphaerellales</taxon>
        <taxon>Mycosphaerellaceae</taxon>
        <taxon>Zymoseptoria</taxon>
    </lineage>
</organism>
<dbReference type="Proteomes" id="UP000215127">
    <property type="component" value="Chromosome 2"/>
</dbReference>
<feature type="compositionally biased region" description="Low complexity" evidence="1">
    <location>
        <begin position="569"/>
        <end position="590"/>
    </location>
</feature>
<dbReference type="AlphaFoldDB" id="A0A1X7RKW3"/>
<feature type="region of interest" description="Disordered" evidence="1">
    <location>
        <begin position="569"/>
        <end position="594"/>
    </location>
</feature>
<evidence type="ECO:0000256" key="1">
    <source>
        <dbReference type="SAM" id="MobiDB-lite"/>
    </source>
</evidence>
<keyword evidence="3" id="KW-1185">Reference proteome</keyword>
<dbReference type="STRING" id="1276538.A0A1X7RKW3"/>
<evidence type="ECO:0000313" key="3">
    <source>
        <dbReference type="Proteomes" id="UP000215127"/>
    </source>
</evidence>
<proteinExistence type="predicted"/>
<protein>
    <submittedName>
        <fullName evidence="2">Uncharacterized protein</fullName>
    </submittedName>
</protein>
<name>A0A1X7RKW3_ZYMT9</name>
<reference evidence="2 3" key="1">
    <citation type="submission" date="2016-06" db="EMBL/GenBank/DDBJ databases">
        <authorList>
            <person name="Kjaerup R.B."/>
            <person name="Dalgaard T.S."/>
            <person name="Juul-Madsen H.R."/>
        </authorList>
    </citation>
    <scope>NUCLEOTIDE SEQUENCE [LARGE SCALE GENOMIC DNA]</scope>
</reference>
<sequence length="715" mass="80095">MAWPRQNLQALAYPLPKPARDVHYPNLHRNHIRRLRTHSDNAAWKQDKTIAVLLDKDLERPGDLGWSLDYATAWCYRHLVSNQPDITDTIDHIRELDHISPKTPYYIFNHLDRVLFGGKLKFMVYLRWKALASCTTGMTSAPNISGVPRICIDLNRTPFENHEPHIDDLLEALIHQMIHAYFLVTCGSQKKSETPDGRLADGKHFGVLLLTIKDITKSCADGVLDLIFHAHKRRQVEGRLPLRPVRSPSSRASYIALHPSSTSETGPAATPGHTNCMASNAHIIYAALKSWQVTDYSVALDLGLTSLRGDEVYDLSTDGSLVKHSRLSAPPSNTYVEFLWDEKRIMLPREKCLRFPSLVKPIKKMGLYQLQIEGKCSFDTFKAIYDFVQKGECLPTLLSEVAGTSSTSADSGPPVWNVDPKDNDSETQSILAAIKTFKVAETTKFTELMAYMIKKLWSMKSTSDDPIAALRELYNDEGKEREFVVNGELGRWARKFLVRKSSSSRDRHRHHHRYARDGVSNYALMAMCRPTELKGFFNRNAAFKEDVLIAENELRLDQAHARGLVAEGSSSSLSSLGSSGYSSSSSSSSRGDGRLGLEDKWSRLRLDDVRARLALESGRGGLGFPTSVAVNLLSPRIGGSPIGGRAGGFGGVLDDAYAQQRAIKRERERERFAFDGGKGGWRDEVGEEWRLGDLFGDGVLGWERDREREMVFGDM</sequence>
<evidence type="ECO:0000313" key="2">
    <source>
        <dbReference type="EMBL" id="SMQ48052.1"/>
    </source>
</evidence>